<dbReference type="Pfam" id="PF10724">
    <property type="entry name" value="DUF2516"/>
    <property type="match status" value="1"/>
</dbReference>
<dbReference type="AlphaFoldDB" id="A0A917UCV4"/>
<feature type="transmembrane region" description="Helical" evidence="1">
    <location>
        <begin position="49"/>
        <end position="67"/>
    </location>
</feature>
<keyword evidence="3" id="KW-1185">Reference proteome</keyword>
<keyword evidence="1" id="KW-0472">Membrane</keyword>
<dbReference type="EMBL" id="BMPI01000061">
    <property type="protein sequence ID" value="GGM70684.1"/>
    <property type="molecule type" value="Genomic_DNA"/>
</dbReference>
<feature type="transmembrane region" description="Helical" evidence="1">
    <location>
        <begin position="14"/>
        <end position="37"/>
    </location>
</feature>
<name>A0A917UCV4_9ACTN</name>
<evidence type="ECO:0000256" key="1">
    <source>
        <dbReference type="SAM" id="Phobius"/>
    </source>
</evidence>
<protein>
    <submittedName>
        <fullName evidence="2">Uncharacterized protein</fullName>
    </submittedName>
</protein>
<feature type="transmembrane region" description="Helical" evidence="1">
    <location>
        <begin position="73"/>
        <end position="92"/>
    </location>
</feature>
<keyword evidence="1" id="KW-1133">Transmembrane helix</keyword>
<evidence type="ECO:0000313" key="2">
    <source>
        <dbReference type="EMBL" id="GGM70684.1"/>
    </source>
</evidence>
<dbReference type="RefSeq" id="WP_190255809.1">
    <property type="nucleotide sequence ID" value="NZ_BMPI01000061.1"/>
</dbReference>
<gene>
    <name evidence="2" type="ORF">GCM10007977_085660</name>
</gene>
<dbReference type="InterPro" id="IPR019662">
    <property type="entry name" value="DUF2516"/>
</dbReference>
<dbReference type="Proteomes" id="UP000642070">
    <property type="component" value="Unassembled WGS sequence"/>
</dbReference>
<accession>A0A917UCV4</accession>
<reference evidence="2" key="2">
    <citation type="submission" date="2020-09" db="EMBL/GenBank/DDBJ databases">
        <authorList>
            <person name="Sun Q."/>
            <person name="Ohkuma M."/>
        </authorList>
    </citation>
    <scope>NUCLEOTIDE SEQUENCE</scope>
    <source>
        <strain evidence="2">JCM 19831</strain>
    </source>
</reference>
<comment type="caution">
    <text evidence="2">The sequence shown here is derived from an EMBL/GenBank/DDBJ whole genome shotgun (WGS) entry which is preliminary data.</text>
</comment>
<evidence type="ECO:0000313" key="3">
    <source>
        <dbReference type="Proteomes" id="UP000642070"/>
    </source>
</evidence>
<keyword evidence="1" id="KW-0812">Transmembrane</keyword>
<reference evidence="2" key="1">
    <citation type="journal article" date="2014" name="Int. J. Syst. Evol. Microbiol.">
        <title>Complete genome sequence of Corynebacterium casei LMG S-19264T (=DSM 44701T), isolated from a smear-ripened cheese.</title>
        <authorList>
            <consortium name="US DOE Joint Genome Institute (JGI-PGF)"/>
            <person name="Walter F."/>
            <person name="Albersmeier A."/>
            <person name="Kalinowski J."/>
            <person name="Ruckert C."/>
        </authorList>
    </citation>
    <scope>NUCLEOTIDE SEQUENCE</scope>
    <source>
        <strain evidence="2">JCM 19831</strain>
    </source>
</reference>
<organism evidence="2 3">
    <name type="scientific">Dactylosporangium sucinum</name>
    <dbReference type="NCBI Taxonomy" id="1424081"/>
    <lineage>
        <taxon>Bacteria</taxon>
        <taxon>Bacillati</taxon>
        <taxon>Actinomycetota</taxon>
        <taxon>Actinomycetes</taxon>
        <taxon>Micromonosporales</taxon>
        <taxon>Micromonosporaceae</taxon>
        <taxon>Dactylosporangium</taxon>
    </lineage>
</organism>
<proteinExistence type="predicted"/>
<sequence length="108" mass="11588">MVSAVPVFYAQVEWYIAIVVWVFCLVLGAAAFLHCIVQRADAFPAIGTMSKAIWLALIGGGEFFTAISPTIGLGFLGIFPLIAAGIFAVYLLDIRPTLRDAVDGHGSW</sequence>